<evidence type="ECO:0000313" key="16">
    <source>
        <dbReference type="Proteomes" id="UP001515500"/>
    </source>
</evidence>
<dbReference type="InterPro" id="IPR032675">
    <property type="entry name" value="LRR_dom_sf"/>
</dbReference>
<dbReference type="SUPFAM" id="SSF56112">
    <property type="entry name" value="Protein kinase-like (PK-like)"/>
    <property type="match status" value="1"/>
</dbReference>
<evidence type="ECO:0000256" key="4">
    <source>
        <dbReference type="ARBA" id="ARBA00022614"/>
    </source>
</evidence>
<keyword evidence="16" id="KW-1185">Reference proteome</keyword>
<evidence type="ECO:0000256" key="2">
    <source>
        <dbReference type="ARBA" id="ARBA00008684"/>
    </source>
</evidence>
<evidence type="ECO:0000256" key="13">
    <source>
        <dbReference type="ARBA" id="ARBA00023180"/>
    </source>
</evidence>
<evidence type="ECO:0000256" key="12">
    <source>
        <dbReference type="ARBA" id="ARBA00023170"/>
    </source>
</evidence>
<feature type="transmembrane region" description="Helical" evidence="14">
    <location>
        <begin position="12"/>
        <end position="32"/>
    </location>
</feature>
<dbReference type="SUPFAM" id="SSF52058">
    <property type="entry name" value="L domain-like"/>
    <property type="match status" value="1"/>
</dbReference>
<keyword evidence="8" id="KW-0547">Nucleotide-binding</keyword>
<keyword evidence="4" id="KW-0433">Leucine-rich repeat</keyword>
<feature type="transmembrane region" description="Helical" evidence="14">
    <location>
        <begin position="325"/>
        <end position="349"/>
    </location>
</feature>
<sequence>MEFRVSISCQRCHLCLCLFMFLMFSVLVLHVVCLNEEGLALLSFKASITEDPNGSFANWDSSKQNPCSWNGITCKDSRVVSISFPKERLLGSIASSLGSLASLRHINLRNNRLFGSLPLELFQARGLQSLVLYGNALSGFIPTEIGNLAFLQVLDLSLNTLTGSLPNALINCKRLKTLVLSHNNFTGSLPIGFGNGLNALEKLDLSYNRLNGSIPMDIGNMSKLEGTADFSHNLFSGLIPLSFGDLPEKVYIDLTYNNLSGPIPQNGALVNRGPTAFIGNPLLCGPPLKTPCSNGVPPDGPAMFPTIEGGENEGRISKRTSMSKAIVVAIVVCDLFGIALIALLFFYCYRRAIAMRLNEANGSNDKDLKAMKECLCCMDEDSDTSSENVEQNDLVPLDRHVKFNLDELLKASAFVLGKSEIGIVYKVVLDNGLMLAVRRLGEGGSQRFKEFQTEVEAVGKVRHPNIVTLRAYYWSVEEKLLIYDFIPNGNLSAAIHGRSVPVSFSPMSWAVRLKIMKGIARGLCFLHEFSPKKYVHGDLKPNNILLGPNMEAHISDFGLAHLANIAGGSPMLHSRRIATEKTQNQFSDIAVTPVMKIELCYQAPEALKTLKPSQKWDVYSYGVILLELISGRSPVALLDTSDMDLVRWFQFCIEAKKPLSDVLDPALGQEPEKEDEIISVLKTSLACVQYNPESRPSMRQVTDTLERLAAGL</sequence>
<dbReference type="GeneID" id="120281386"/>
<dbReference type="SMART" id="SM00369">
    <property type="entry name" value="LRR_TYP"/>
    <property type="match status" value="3"/>
</dbReference>
<evidence type="ECO:0000256" key="9">
    <source>
        <dbReference type="ARBA" id="ARBA00022840"/>
    </source>
</evidence>
<name>A0AB40D1N9_DIOCR</name>
<dbReference type="Gene3D" id="1.10.510.10">
    <property type="entry name" value="Transferase(Phosphotransferase) domain 1"/>
    <property type="match status" value="1"/>
</dbReference>
<protein>
    <submittedName>
        <fullName evidence="17">Receptor protein kinase-like protein ZAR1</fullName>
    </submittedName>
</protein>
<dbReference type="SMART" id="SM00220">
    <property type="entry name" value="S_TKc"/>
    <property type="match status" value="1"/>
</dbReference>
<dbReference type="PROSITE" id="PS50011">
    <property type="entry name" value="PROTEIN_KINASE_DOM"/>
    <property type="match status" value="1"/>
</dbReference>
<keyword evidence="9" id="KW-0067">ATP-binding</keyword>
<comment type="subcellular location">
    <subcellularLocation>
        <location evidence="1">Membrane</location>
        <topology evidence="1">Single-pass type I membrane protein</topology>
    </subcellularLocation>
</comment>
<dbReference type="Gene3D" id="3.80.10.10">
    <property type="entry name" value="Ribonuclease Inhibitor"/>
    <property type="match status" value="2"/>
</dbReference>
<keyword evidence="5 14" id="KW-0812">Transmembrane</keyword>
<dbReference type="GO" id="GO:0004672">
    <property type="term" value="F:protein kinase activity"/>
    <property type="evidence" value="ECO:0007669"/>
    <property type="project" value="InterPro"/>
</dbReference>
<keyword evidence="12" id="KW-0675">Receptor</keyword>
<dbReference type="PANTHER" id="PTHR48007:SF83">
    <property type="entry name" value="PROTEIN KINASE DOMAIN-CONTAINING PROTEIN"/>
    <property type="match status" value="1"/>
</dbReference>
<evidence type="ECO:0000256" key="7">
    <source>
        <dbReference type="ARBA" id="ARBA00022737"/>
    </source>
</evidence>
<dbReference type="GO" id="GO:0005524">
    <property type="term" value="F:ATP binding"/>
    <property type="evidence" value="ECO:0007669"/>
    <property type="project" value="UniProtKB-KW"/>
</dbReference>
<dbReference type="Proteomes" id="UP001515500">
    <property type="component" value="Chromosome 17"/>
</dbReference>
<evidence type="ECO:0000256" key="6">
    <source>
        <dbReference type="ARBA" id="ARBA00022729"/>
    </source>
</evidence>
<evidence type="ECO:0000256" key="14">
    <source>
        <dbReference type="SAM" id="Phobius"/>
    </source>
</evidence>
<comment type="similarity">
    <text evidence="2">Belongs to the protein kinase superfamily. Ser/Thr protein kinase family.</text>
</comment>
<dbReference type="Pfam" id="PF13855">
    <property type="entry name" value="LRR_8"/>
    <property type="match status" value="1"/>
</dbReference>
<evidence type="ECO:0000259" key="15">
    <source>
        <dbReference type="PROSITE" id="PS50011"/>
    </source>
</evidence>
<dbReference type="RefSeq" id="XP_039144164.1">
    <property type="nucleotide sequence ID" value="XM_039288230.1"/>
</dbReference>
<keyword evidence="11 14" id="KW-0472">Membrane</keyword>
<dbReference type="Gene3D" id="3.30.200.20">
    <property type="entry name" value="Phosphorylase Kinase, domain 1"/>
    <property type="match status" value="1"/>
</dbReference>
<evidence type="ECO:0000256" key="3">
    <source>
        <dbReference type="ARBA" id="ARBA00022553"/>
    </source>
</evidence>
<dbReference type="AlphaFoldDB" id="A0AB40D1N9"/>
<dbReference type="InterPro" id="IPR001611">
    <property type="entry name" value="Leu-rich_rpt"/>
</dbReference>
<keyword evidence="7" id="KW-0677">Repeat</keyword>
<proteinExistence type="inferred from homology"/>
<keyword evidence="10 14" id="KW-1133">Transmembrane helix</keyword>
<dbReference type="GO" id="GO:0016020">
    <property type="term" value="C:membrane"/>
    <property type="evidence" value="ECO:0007669"/>
    <property type="project" value="UniProtKB-SubCell"/>
</dbReference>
<gene>
    <name evidence="17" type="primary">LOC120281386</name>
</gene>
<dbReference type="InterPro" id="IPR008271">
    <property type="entry name" value="Ser/Thr_kinase_AS"/>
</dbReference>
<evidence type="ECO:0000256" key="5">
    <source>
        <dbReference type="ARBA" id="ARBA00022692"/>
    </source>
</evidence>
<dbReference type="FunFam" id="3.30.200.20:FF:000467">
    <property type="entry name" value="Leucine-rich repeat receptor-like protein kinase"/>
    <property type="match status" value="1"/>
</dbReference>
<dbReference type="InterPro" id="IPR013210">
    <property type="entry name" value="LRR_N_plant-typ"/>
</dbReference>
<dbReference type="CDD" id="cd14066">
    <property type="entry name" value="STKc_IRAK"/>
    <property type="match status" value="1"/>
</dbReference>
<dbReference type="InterPro" id="IPR003591">
    <property type="entry name" value="Leu-rich_rpt_typical-subtyp"/>
</dbReference>
<dbReference type="InterPro" id="IPR011009">
    <property type="entry name" value="Kinase-like_dom_sf"/>
</dbReference>
<dbReference type="Pfam" id="PF00069">
    <property type="entry name" value="Pkinase"/>
    <property type="match status" value="1"/>
</dbReference>
<evidence type="ECO:0000256" key="1">
    <source>
        <dbReference type="ARBA" id="ARBA00004479"/>
    </source>
</evidence>
<feature type="domain" description="Protein kinase" evidence="15">
    <location>
        <begin position="410"/>
        <end position="708"/>
    </location>
</feature>
<keyword evidence="6" id="KW-0732">Signal</keyword>
<evidence type="ECO:0000256" key="8">
    <source>
        <dbReference type="ARBA" id="ARBA00022741"/>
    </source>
</evidence>
<dbReference type="Pfam" id="PF00560">
    <property type="entry name" value="LRR_1"/>
    <property type="match status" value="2"/>
</dbReference>
<dbReference type="FunFam" id="3.80.10.10:FF:000722">
    <property type="entry name" value="Leucine-rich repeat receptor-like protein kinase"/>
    <property type="match status" value="1"/>
</dbReference>
<dbReference type="InterPro" id="IPR000719">
    <property type="entry name" value="Prot_kinase_dom"/>
</dbReference>
<reference evidence="17" key="1">
    <citation type="submission" date="2025-08" db="UniProtKB">
        <authorList>
            <consortium name="RefSeq"/>
        </authorList>
    </citation>
    <scope>IDENTIFICATION</scope>
</reference>
<accession>A0AB40D1N9</accession>
<evidence type="ECO:0000313" key="17">
    <source>
        <dbReference type="RefSeq" id="XP_039144164.1"/>
    </source>
</evidence>
<evidence type="ECO:0000256" key="11">
    <source>
        <dbReference type="ARBA" id="ARBA00023136"/>
    </source>
</evidence>
<dbReference type="FunFam" id="3.80.10.10:FF:000101">
    <property type="entry name" value="LRR receptor-like serine/threonine-protein kinase ERECTA"/>
    <property type="match status" value="1"/>
</dbReference>
<dbReference type="Pfam" id="PF08263">
    <property type="entry name" value="LRRNT_2"/>
    <property type="match status" value="1"/>
</dbReference>
<keyword evidence="13" id="KW-0325">Glycoprotein</keyword>
<dbReference type="PRINTS" id="PR00019">
    <property type="entry name" value="LEURICHRPT"/>
</dbReference>
<evidence type="ECO:0000256" key="10">
    <source>
        <dbReference type="ARBA" id="ARBA00022989"/>
    </source>
</evidence>
<dbReference type="InterPro" id="IPR046959">
    <property type="entry name" value="PRK1-6/SRF4-like"/>
</dbReference>
<organism evidence="16 17">
    <name type="scientific">Dioscorea cayennensis subsp. rotundata</name>
    <name type="common">White Guinea yam</name>
    <name type="synonym">Dioscorea rotundata</name>
    <dbReference type="NCBI Taxonomy" id="55577"/>
    <lineage>
        <taxon>Eukaryota</taxon>
        <taxon>Viridiplantae</taxon>
        <taxon>Streptophyta</taxon>
        <taxon>Embryophyta</taxon>
        <taxon>Tracheophyta</taxon>
        <taxon>Spermatophyta</taxon>
        <taxon>Magnoliopsida</taxon>
        <taxon>Liliopsida</taxon>
        <taxon>Dioscoreales</taxon>
        <taxon>Dioscoreaceae</taxon>
        <taxon>Dioscorea</taxon>
    </lineage>
</organism>
<dbReference type="PROSITE" id="PS00108">
    <property type="entry name" value="PROTEIN_KINASE_ST"/>
    <property type="match status" value="1"/>
</dbReference>
<dbReference type="PANTHER" id="PTHR48007">
    <property type="entry name" value="LEUCINE-RICH REPEAT RECEPTOR-LIKE PROTEIN KINASE PXC1"/>
    <property type="match status" value="1"/>
</dbReference>
<keyword evidence="3" id="KW-0597">Phosphoprotein</keyword>